<dbReference type="AlphaFoldDB" id="A0A6D2KXU7"/>
<feature type="region of interest" description="Disordered" evidence="1">
    <location>
        <begin position="133"/>
        <end position="161"/>
    </location>
</feature>
<gene>
    <name evidence="2" type="ORF">MERR_LOCUS39938</name>
</gene>
<proteinExistence type="predicted"/>
<comment type="caution">
    <text evidence="2">The sequence shown here is derived from an EMBL/GenBank/DDBJ whole genome shotgun (WGS) entry which is preliminary data.</text>
</comment>
<evidence type="ECO:0000313" key="3">
    <source>
        <dbReference type="Proteomes" id="UP000467841"/>
    </source>
</evidence>
<organism evidence="2 3">
    <name type="scientific">Microthlaspi erraticum</name>
    <dbReference type="NCBI Taxonomy" id="1685480"/>
    <lineage>
        <taxon>Eukaryota</taxon>
        <taxon>Viridiplantae</taxon>
        <taxon>Streptophyta</taxon>
        <taxon>Embryophyta</taxon>
        <taxon>Tracheophyta</taxon>
        <taxon>Spermatophyta</taxon>
        <taxon>Magnoliopsida</taxon>
        <taxon>eudicotyledons</taxon>
        <taxon>Gunneridae</taxon>
        <taxon>Pentapetalae</taxon>
        <taxon>rosids</taxon>
        <taxon>malvids</taxon>
        <taxon>Brassicales</taxon>
        <taxon>Brassicaceae</taxon>
        <taxon>Coluteocarpeae</taxon>
        <taxon>Microthlaspi</taxon>
    </lineage>
</organism>
<reference evidence="2" key="1">
    <citation type="submission" date="2020-01" db="EMBL/GenBank/DDBJ databases">
        <authorList>
            <person name="Mishra B."/>
        </authorList>
    </citation>
    <scope>NUCLEOTIDE SEQUENCE [LARGE SCALE GENOMIC DNA]</scope>
</reference>
<dbReference type="EMBL" id="CACVBM020001507">
    <property type="protein sequence ID" value="CAA7052703.1"/>
    <property type="molecule type" value="Genomic_DNA"/>
</dbReference>
<name>A0A6D2KXU7_9BRAS</name>
<evidence type="ECO:0000313" key="2">
    <source>
        <dbReference type="EMBL" id="CAA7052703.1"/>
    </source>
</evidence>
<evidence type="ECO:0000256" key="1">
    <source>
        <dbReference type="SAM" id="MobiDB-lite"/>
    </source>
</evidence>
<feature type="compositionally biased region" description="Polar residues" evidence="1">
    <location>
        <begin position="148"/>
        <end position="161"/>
    </location>
</feature>
<protein>
    <submittedName>
        <fullName evidence="2">Uncharacterized protein</fullName>
    </submittedName>
</protein>
<keyword evidence="3" id="KW-1185">Reference proteome</keyword>
<sequence length="202" mass="22064">MKPPLPFHFQVFGLYDSLTWSKPSPTDTWDSILPRNNFGSAFASGSSVSVVDSSSLPSSFPLSLSLLLPVPSPLRHFRPLDPSPPRSALHRDLRLPPSPLAVANRHVCVTALGRCNVGGSGRFQHRRIFRAAVQRGGANRNQRKHSRPLTSPKLSSHSSTQNSIPYNLLQFIRAVGSFLEFTNNGEDVVSLAKAEGDEASIK</sequence>
<dbReference type="Proteomes" id="UP000467841">
    <property type="component" value="Unassembled WGS sequence"/>
</dbReference>
<accession>A0A6D2KXU7</accession>